<dbReference type="Gene3D" id="3.30.1180.10">
    <property type="match status" value="1"/>
</dbReference>
<dbReference type="AlphaFoldDB" id="A0A5R8QAR1"/>
<keyword evidence="1" id="KW-0446">Lipid-binding</keyword>
<evidence type="ECO:0000313" key="3">
    <source>
        <dbReference type="Proteomes" id="UP000306912"/>
    </source>
</evidence>
<dbReference type="PROSITE" id="PS51482">
    <property type="entry name" value="DEGV"/>
    <property type="match status" value="1"/>
</dbReference>
<evidence type="ECO:0000313" key="2">
    <source>
        <dbReference type="EMBL" id="TLG72715.1"/>
    </source>
</evidence>
<dbReference type="Proteomes" id="UP000306912">
    <property type="component" value="Unassembled WGS sequence"/>
</dbReference>
<dbReference type="PANTHER" id="PTHR33434">
    <property type="entry name" value="DEGV DOMAIN-CONTAINING PROTEIN DR_1986-RELATED"/>
    <property type="match status" value="1"/>
</dbReference>
<dbReference type="InterPro" id="IPR050270">
    <property type="entry name" value="DegV_domain_contain"/>
</dbReference>
<reference evidence="2 3" key="1">
    <citation type="submission" date="2019-05" db="EMBL/GenBank/DDBJ databases">
        <title>Culicoidintestinum kansasii gen. nov., sp. nov. from the gastrointestinal tract of the biting midge, Culicoides sonorensis.</title>
        <authorList>
            <person name="Neupane S."/>
            <person name="Ghosh A."/>
            <person name="Gunther S."/>
            <person name="Martin K."/>
            <person name="Zurek L."/>
        </authorList>
    </citation>
    <scope>NUCLEOTIDE SEQUENCE [LARGE SCALE GENOMIC DNA]</scope>
    <source>
        <strain evidence="2 3">CS-1</strain>
    </source>
</reference>
<dbReference type="NCBIfam" id="TIGR00762">
    <property type="entry name" value="DegV"/>
    <property type="match status" value="1"/>
</dbReference>
<keyword evidence="3" id="KW-1185">Reference proteome</keyword>
<dbReference type="SUPFAM" id="SSF82549">
    <property type="entry name" value="DAK1/DegV-like"/>
    <property type="match status" value="1"/>
</dbReference>
<name>A0A5R8QAR1_9FIRM</name>
<dbReference type="InterPro" id="IPR003797">
    <property type="entry name" value="DegV"/>
</dbReference>
<comment type="caution">
    <text evidence="2">The sequence shown here is derived from an EMBL/GenBank/DDBJ whole genome shotgun (WGS) entry which is preliminary data.</text>
</comment>
<dbReference type="InParanoid" id="A0A5R8QAR1"/>
<protein>
    <submittedName>
        <fullName evidence="2">DegV family protein</fullName>
    </submittedName>
</protein>
<dbReference type="InterPro" id="IPR043168">
    <property type="entry name" value="DegV_C"/>
</dbReference>
<dbReference type="GO" id="GO:0008289">
    <property type="term" value="F:lipid binding"/>
    <property type="evidence" value="ECO:0007669"/>
    <property type="project" value="UniProtKB-KW"/>
</dbReference>
<dbReference type="PANTHER" id="PTHR33434:SF2">
    <property type="entry name" value="FATTY ACID-BINDING PROTEIN TM_1468"/>
    <property type="match status" value="1"/>
</dbReference>
<proteinExistence type="predicted"/>
<dbReference type="RefSeq" id="WP_138191324.1">
    <property type="nucleotide sequence ID" value="NZ_VBWP01000007.1"/>
</dbReference>
<dbReference type="EMBL" id="VBWP01000007">
    <property type="protein sequence ID" value="TLG72715.1"/>
    <property type="molecule type" value="Genomic_DNA"/>
</dbReference>
<dbReference type="Gene3D" id="3.40.50.10170">
    <property type="match status" value="1"/>
</dbReference>
<organism evidence="2 3">
    <name type="scientific">Culicoidibacter larvae</name>
    <dbReference type="NCBI Taxonomy" id="2579976"/>
    <lineage>
        <taxon>Bacteria</taxon>
        <taxon>Bacillati</taxon>
        <taxon>Bacillota</taxon>
        <taxon>Culicoidibacteria</taxon>
        <taxon>Culicoidibacterales</taxon>
        <taxon>Culicoidibacteraceae</taxon>
        <taxon>Culicoidibacter</taxon>
    </lineage>
</organism>
<gene>
    <name evidence="2" type="ORF">FEZ08_08405</name>
</gene>
<dbReference type="OrthoDB" id="1638652at2"/>
<dbReference type="Pfam" id="PF02645">
    <property type="entry name" value="DegV"/>
    <property type="match status" value="1"/>
</dbReference>
<evidence type="ECO:0000256" key="1">
    <source>
        <dbReference type="ARBA" id="ARBA00023121"/>
    </source>
</evidence>
<accession>A0A5R8QAR1</accession>
<sequence>MKKFAYIMDSTLAVSPDQFADLNVTVQPLYVIVNNQPSKDLYEISATEFYSALEEGLLASTSQPSAGEFLETYERLKADGYTDIFVFTIAGKLSGTNQSAQSAQSMIDGINIHVIDTNTTTAIGSLVVKDVIAFAESNQDPQAVIDYAHDAFDRVEILVYVDNLDALKRGGRISAAQAAIGGLLQIKPLLSVNNGVIEVATKERTFKKAIRKVVELSEKRPIEKVVLLHSSKDDLLQAIEASFKEVYPDITYEVADLSPVVGVHIGPHACGLGILYKK</sequence>